<name>A0AAV2EK49_9ROSI</name>
<dbReference type="Pfam" id="PF00320">
    <property type="entry name" value="GATA"/>
    <property type="match status" value="1"/>
</dbReference>
<evidence type="ECO:0000256" key="8">
    <source>
        <dbReference type="ARBA" id="ARBA00023163"/>
    </source>
</evidence>
<evidence type="ECO:0000256" key="2">
    <source>
        <dbReference type="ARBA" id="ARBA00022723"/>
    </source>
</evidence>
<dbReference type="PANTHER" id="PTHR45658">
    <property type="entry name" value="GATA TRANSCRIPTION FACTOR"/>
    <property type="match status" value="1"/>
</dbReference>
<gene>
    <name evidence="12" type="ORF">LTRI10_LOCUS27353</name>
</gene>
<evidence type="ECO:0000256" key="6">
    <source>
        <dbReference type="ARBA" id="ARBA00023125"/>
    </source>
</evidence>
<keyword evidence="2" id="KW-0479">Metal-binding</keyword>
<evidence type="ECO:0000256" key="7">
    <source>
        <dbReference type="ARBA" id="ARBA00023159"/>
    </source>
</evidence>
<keyword evidence="7" id="KW-0010">Activator</keyword>
<reference evidence="12 13" key="1">
    <citation type="submission" date="2024-04" db="EMBL/GenBank/DDBJ databases">
        <authorList>
            <person name="Fracassetti M."/>
        </authorList>
    </citation>
    <scope>NUCLEOTIDE SEQUENCE [LARGE SCALE GENOMIC DNA]</scope>
</reference>
<dbReference type="GO" id="GO:0006355">
    <property type="term" value="P:regulation of DNA-templated transcription"/>
    <property type="evidence" value="ECO:0007669"/>
    <property type="project" value="InterPro"/>
</dbReference>
<dbReference type="SUPFAM" id="SSF57716">
    <property type="entry name" value="Glucocorticoid receptor-like (DNA-binding domain)"/>
    <property type="match status" value="1"/>
</dbReference>
<feature type="compositionally biased region" description="Low complexity" evidence="10">
    <location>
        <begin position="1"/>
        <end position="10"/>
    </location>
</feature>
<dbReference type="InterPro" id="IPR000679">
    <property type="entry name" value="Znf_GATA"/>
</dbReference>
<dbReference type="CDD" id="cd00202">
    <property type="entry name" value="ZnF_GATA"/>
    <property type="match status" value="1"/>
</dbReference>
<dbReference type="EMBL" id="OZ034818">
    <property type="protein sequence ID" value="CAL1386284.1"/>
    <property type="molecule type" value="Genomic_DNA"/>
</dbReference>
<dbReference type="Gene3D" id="3.30.50.10">
    <property type="entry name" value="Erythroid Transcription Factor GATA-1, subunit A"/>
    <property type="match status" value="1"/>
</dbReference>
<proteinExistence type="inferred from homology"/>
<dbReference type="Proteomes" id="UP001497516">
    <property type="component" value="Chromosome 5"/>
</dbReference>
<feature type="domain" description="GATA-type" evidence="11">
    <location>
        <begin position="307"/>
        <end position="343"/>
    </location>
</feature>
<evidence type="ECO:0000313" key="12">
    <source>
        <dbReference type="EMBL" id="CAL1386284.1"/>
    </source>
</evidence>
<evidence type="ECO:0000259" key="11">
    <source>
        <dbReference type="PROSITE" id="PS50114"/>
    </source>
</evidence>
<feature type="compositionally biased region" description="Low complexity" evidence="10">
    <location>
        <begin position="144"/>
        <end position="157"/>
    </location>
</feature>
<keyword evidence="6" id="KW-0238">DNA-binding</keyword>
<dbReference type="PROSITE" id="PS50114">
    <property type="entry name" value="GATA_ZN_FINGER_2"/>
    <property type="match status" value="1"/>
</dbReference>
<dbReference type="SMART" id="SM00401">
    <property type="entry name" value="ZnF_GATA"/>
    <property type="match status" value="1"/>
</dbReference>
<keyword evidence="8" id="KW-0804">Transcription</keyword>
<evidence type="ECO:0000313" key="13">
    <source>
        <dbReference type="Proteomes" id="UP001497516"/>
    </source>
</evidence>
<dbReference type="GO" id="GO:0008270">
    <property type="term" value="F:zinc ion binding"/>
    <property type="evidence" value="ECO:0007669"/>
    <property type="project" value="UniProtKB-KW"/>
</dbReference>
<dbReference type="InterPro" id="IPR013088">
    <property type="entry name" value="Znf_NHR/GATA"/>
</dbReference>
<feature type="region of interest" description="Disordered" evidence="10">
    <location>
        <begin position="1"/>
        <end position="23"/>
    </location>
</feature>
<keyword evidence="13" id="KW-1185">Reference proteome</keyword>
<protein>
    <recommendedName>
        <fullName evidence="11">GATA-type domain-containing protein</fullName>
    </recommendedName>
</protein>
<organism evidence="12 13">
    <name type="scientific">Linum trigynum</name>
    <dbReference type="NCBI Taxonomy" id="586398"/>
    <lineage>
        <taxon>Eukaryota</taxon>
        <taxon>Viridiplantae</taxon>
        <taxon>Streptophyta</taxon>
        <taxon>Embryophyta</taxon>
        <taxon>Tracheophyta</taxon>
        <taxon>Spermatophyta</taxon>
        <taxon>Magnoliopsida</taxon>
        <taxon>eudicotyledons</taxon>
        <taxon>Gunneridae</taxon>
        <taxon>Pentapetalae</taxon>
        <taxon>rosids</taxon>
        <taxon>fabids</taxon>
        <taxon>Malpighiales</taxon>
        <taxon>Linaceae</taxon>
        <taxon>Linum</taxon>
    </lineage>
</organism>
<dbReference type="InterPro" id="IPR051140">
    <property type="entry name" value="GATA_TF"/>
</dbReference>
<evidence type="ECO:0000256" key="9">
    <source>
        <dbReference type="PROSITE-ProRule" id="PRU00094"/>
    </source>
</evidence>
<evidence type="ECO:0000256" key="4">
    <source>
        <dbReference type="ARBA" id="ARBA00022833"/>
    </source>
</evidence>
<feature type="compositionally biased region" description="Polar residues" evidence="10">
    <location>
        <begin position="121"/>
        <end position="130"/>
    </location>
</feature>
<dbReference type="GO" id="GO:0043565">
    <property type="term" value="F:sequence-specific DNA binding"/>
    <property type="evidence" value="ECO:0007669"/>
    <property type="project" value="InterPro"/>
</dbReference>
<keyword evidence="4" id="KW-0862">Zinc</keyword>
<accession>A0AAV2EK49</accession>
<sequence>MDSQQRNNNGGRDKGKGKAVAAGNTTMRNLDLNLSLGFLEEDEAPKSYQEMLNEAIGSDPVSHQEQTHHGSCYSANNYNLGQFSNSAPQGGNISGQMMPTNNNLPTNNNNVNHVMMLSQQHNGGSGSHTLPNPAPAPAPFRLINQQPNHNLQNNNNNNAAGSAYSYYTGGSSIFSGYSNPSANNTNTNNNNAGIAWLMSRMATLTPTPNRNNNNNTMMNSFPSPPAPPQMYQYPGYNTVVGIPVCRPNAAAPPLAPTLFGAAARGGSITAAAAAAVASSSQAAGSAAAAMGKENFVMPRRRGKGNYCPPGKKCLLCGNDDTPMWRRGPKGGRTLCNACGIKYRKEEDRKNGKQNNNKRK</sequence>
<evidence type="ECO:0000256" key="1">
    <source>
        <dbReference type="ARBA" id="ARBA00005694"/>
    </source>
</evidence>
<evidence type="ECO:0000256" key="5">
    <source>
        <dbReference type="ARBA" id="ARBA00023015"/>
    </source>
</evidence>
<dbReference type="AlphaFoldDB" id="A0AAV2EK49"/>
<keyword evidence="5" id="KW-0805">Transcription regulation</keyword>
<evidence type="ECO:0000256" key="10">
    <source>
        <dbReference type="SAM" id="MobiDB-lite"/>
    </source>
</evidence>
<comment type="similarity">
    <text evidence="1">Belongs to the type IV zinc-finger family. Class A subfamily.</text>
</comment>
<keyword evidence="3 9" id="KW-0863">Zinc-finger</keyword>
<evidence type="ECO:0000256" key="3">
    <source>
        <dbReference type="ARBA" id="ARBA00022771"/>
    </source>
</evidence>
<feature type="region of interest" description="Disordered" evidence="10">
    <location>
        <begin position="121"/>
        <end position="157"/>
    </location>
</feature>